<organism evidence="1 2">
    <name type="scientific">Avena sativa</name>
    <name type="common">Oat</name>
    <dbReference type="NCBI Taxonomy" id="4498"/>
    <lineage>
        <taxon>Eukaryota</taxon>
        <taxon>Viridiplantae</taxon>
        <taxon>Streptophyta</taxon>
        <taxon>Embryophyta</taxon>
        <taxon>Tracheophyta</taxon>
        <taxon>Spermatophyta</taxon>
        <taxon>Magnoliopsida</taxon>
        <taxon>Liliopsida</taxon>
        <taxon>Poales</taxon>
        <taxon>Poaceae</taxon>
        <taxon>BOP clade</taxon>
        <taxon>Pooideae</taxon>
        <taxon>Poodae</taxon>
        <taxon>Poeae</taxon>
        <taxon>Poeae Chloroplast Group 1 (Aveneae type)</taxon>
        <taxon>Aveninae</taxon>
        <taxon>Avena</taxon>
    </lineage>
</organism>
<protein>
    <submittedName>
        <fullName evidence="1">Uncharacterized protein</fullName>
    </submittedName>
</protein>
<reference evidence="1" key="2">
    <citation type="submission" date="2025-09" db="UniProtKB">
        <authorList>
            <consortium name="EnsemblPlants"/>
        </authorList>
    </citation>
    <scope>IDENTIFICATION</scope>
</reference>
<sequence length="543" mass="63382">MEQMPIELEIGWRDMDAGVSRLKRILHGVDGQSFSSEEYIHLYTTIFNMCTQKPPHDYSKQLYERYKKTLEDYIKSIVLPSLKEKHGEFLLRELVERWKNHKEMVRWLSRFFHYLDRYYVSRKLLLPLRELGMSCFHDLVFNELKTTLATIVIDMVDDERDGQLIDRALVKDVLGIYVEIGRGSLGVYELDFEQDFCKGTADYYSKKAQTWMLEDSCPEYMFKAEECLQKEKERVTHYLHSSTESKLLEDTMLELISRRAEQILNKENSGCRVLLFDGKTEDLSRIYRLFSKMEDGLSQVSQIFKEHVNEEGMSLLKHVSDAANRRKNERKEVVCSMEQDFVRKAIELHDKHLTYITSCFQNHTAFHKALKEAFELFCNKDVAGCSSAESLAAFCDNILRRGGSEKLSDEAVEETLDKVVNILTYISDKDLFVEFHRKKLGKRLLFDKSVNNDHERSLLSKLKQYFGGQFTSKMEGMLLDMTTARDHQTKFEAQNYPESIPGVDLSVTVLTTGYWPSYKTFNINLPSEMVCIPNCYLVELLLE</sequence>
<proteinExistence type="predicted"/>
<evidence type="ECO:0000313" key="1">
    <source>
        <dbReference type="EnsemblPlants" id="AVESA.00010b.r2.3AG0432610.1.CDS"/>
    </source>
</evidence>
<keyword evidence="2" id="KW-1185">Reference proteome</keyword>
<dbReference type="Proteomes" id="UP001732700">
    <property type="component" value="Chromosome 3A"/>
</dbReference>
<reference evidence="1" key="1">
    <citation type="submission" date="2021-05" db="EMBL/GenBank/DDBJ databases">
        <authorList>
            <person name="Scholz U."/>
            <person name="Mascher M."/>
            <person name="Fiebig A."/>
        </authorList>
    </citation>
    <scope>NUCLEOTIDE SEQUENCE [LARGE SCALE GENOMIC DNA]</scope>
</reference>
<dbReference type="EnsemblPlants" id="AVESA.00010b.r2.3AG0432610.1">
    <property type="protein sequence ID" value="AVESA.00010b.r2.3AG0432610.1.CDS"/>
    <property type="gene ID" value="AVESA.00010b.r2.3AG0432610"/>
</dbReference>
<evidence type="ECO:0000313" key="2">
    <source>
        <dbReference type="Proteomes" id="UP001732700"/>
    </source>
</evidence>
<name>A0ACD5VFA8_AVESA</name>
<accession>A0ACD5VFA8</accession>